<dbReference type="Pfam" id="PF14310">
    <property type="entry name" value="Fn3-like"/>
    <property type="match status" value="1"/>
</dbReference>
<keyword evidence="2 5" id="KW-0378">Hydrolase</keyword>
<evidence type="ECO:0000256" key="1">
    <source>
        <dbReference type="ARBA" id="ARBA00005336"/>
    </source>
</evidence>
<dbReference type="EMBL" id="JBDIZK010000002">
    <property type="protein sequence ID" value="MEN3746440.1"/>
    <property type="molecule type" value="Genomic_DNA"/>
</dbReference>
<evidence type="ECO:0000313" key="5">
    <source>
        <dbReference type="EMBL" id="MEN3746440.1"/>
    </source>
</evidence>
<dbReference type="PRINTS" id="PR00133">
    <property type="entry name" value="GLHYDRLASE3"/>
</dbReference>
<dbReference type="Gene3D" id="3.20.20.300">
    <property type="entry name" value="Glycoside hydrolase, family 3, N-terminal domain"/>
    <property type="match status" value="1"/>
</dbReference>
<dbReference type="InterPro" id="IPR036881">
    <property type="entry name" value="Glyco_hydro_3_C_sf"/>
</dbReference>
<protein>
    <submittedName>
        <fullName evidence="5">Glycoside hydrolase family 3 C-terminal domain-containing protein</fullName>
    </submittedName>
</protein>
<dbReference type="SUPFAM" id="SSF52279">
    <property type="entry name" value="Beta-D-glucan exohydrolase, C-terminal domain"/>
    <property type="match status" value="1"/>
</dbReference>
<dbReference type="PANTHER" id="PTHR42715:SF10">
    <property type="entry name" value="BETA-GLUCOSIDASE"/>
    <property type="match status" value="1"/>
</dbReference>
<dbReference type="GO" id="GO:0016787">
    <property type="term" value="F:hydrolase activity"/>
    <property type="evidence" value="ECO:0007669"/>
    <property type="project" value="UniProtKB-KW"/>
</dbReference>
<evidence type="ECO:0000256" key="2">
    <source>
        <dbReference type="ARBA" id="ARBA00022801"/>
    </source>
</evidence>
<dbReference type="PANTHER" id="PTHR42715">
    <property type="entry name" value="BETA-GLUCOSIDASE"/>
    <property type="match status" value="1"/>
</dbReference>
<sequence length="745" mass="79623">MGLRRTIAVATPLAGLAAILASTSLTAQNSAPARSEAARPWANPRLDPDRRADLLVAQMTTEEKLTLVFGYFGSDFQPKKYTAPAEARPGSAGYVPAIPRLGIPAQWQTDAGIGVATQGGAQRKRGRTALPSGLATTASWNTELAYQGGAMIGREARASGFNVLLAGGVNLMREPRNGRNFEYGGEDPWLAGVMVGEQVRGVQSNHVISTIKHYAINDQETDRDTGNSIIGDTEARMSDLLAFQFAIERSQPGSIMCAYNKVNGTHACENDWLLNKVLRDDWGFKGYVMSDWGATHSTAAAARAGLDQDSGFPFDKEPYFGKPLADAVARGDVPMATLDRMAHRILRSMFAHGLFEHPITAAPHDLPAAMLAEHAKVTRADAEEGAVLLRNENALLPLSPRVKRIAVIGGRADKGVIAGGGSSLVYPVGGNAVPGLEPTFWPGPIMYYPNAPLDAIRRQAPRASVSYADGSDRAAAVNLASQSDVVIVYATQWAGEAFDVSLTLPDHQYALISAVAKANPKTVVVLETGGPVLTPWAGEVGAILEAWFPGTQGGDAIANLLFGKANPSGHLPVTFPRSIDQLAKPSEPNKGDTVYSEGATVGYKWYDAKGLEPQYPFGFGLSYTSFAYSRLTARPQGGSIRVSFAVRNTGKRVGKDVAQVYVAGSGWEAPKRLGGFRKVELKPGQSQTVTLDIDPRLLATWDAASHSWKVAGGSYEVLLGEHSRDVKARARVTVEARTLPVGWRP</sequence>
<evidence type="ECO:0000256" key="3">
    <source>
        <dbReference type="SAM" id="SignalP"/>
    </source>
</evidence>
<evidence type="ECO:0000313" key="6">
    <source>
        <dbReference type="Proteomes" id="UP001427805"/>
    </source>
</evidence>
<dbReference type="InterPro" id="IPR036962">
    <property type="entry name" value="Glyco_hydro_3_N_sf"/>
</dbReference>
<comment type="caution">
    <text evidence="5">The sequence shown here is derived from an EMBL/GenBank/DDBJ whole genome shotgun (WGS) entry which is preliminary data.</text>
</comment>
<reference evidence="5 6" key="1">
    <citation type="submission" date="2024-05" db="EMBL/GenBank/DDBJ databases">
        <title>Sphingomonas sp. HF-S3 16S ribosomal RNA gene Genome sequencing and assembly.</title>
        <authorList>
            <person name="Lee H."/>
        </authorList>
    </citation>
    <scope>NUCLEOTIDE SEQUENCE [LARGE SCALE GENOMIC DNA]</scope>
    <source>
        <strain evidence="5 6">HF-S3</strain>
    </source>
</reference>
<dbReference type="RefSeq" id="WP_346245439.1">
    <property type="nucleotide sequence ID" value="NZ_JBDIZK010000002.1"/>
</dbReference>
<dbReference type="InterPro" id="IPR017853">
    <property type="entry name" value="GH"/>
</dbReference>
<dbReference type="Pfam" id="PF00933">
    <property type="entry name" value="Glyco_hydro_3"/>
    <property type="match status" value="1"/>
</dbReference>
<organism evidence="5 6">
    <name type="scientific">Sphingomonas rustica</name>
    <dbReference type="NCBI Taxonomy" id="3103142"/>
    <lineage>
        <taxon>Bacteria</taxon>
        <taxon>Pseudomonadati</taxon>
        <taxon>Pseudomonadota</taxon>
        <taxon>Alphaproteobacteria</taxon>
        <taxon>Sphingomonadales</taxon>
        <taxon>Sphingomonadaceae</taxon>
        <taxon>Sphingomonas</taxon>
    </lineage>
</organism>
<dbReference type="Gene3D" id="3.40.50.1700">
    <property type="entry name" value="Glycoside hydrolase family 3 C-terminal domain"/>
    <property type="match status" value="1"/>
</dbReference>
<dbReference type="Proteomes" id="UP001427805">
    <property type="component" value="Unassembled WGS sequence"/>
</dbReference>
<feature type="chain" id="PRO_5045727809" evidence="3">
    <location>
        <begin position="28"/>
        <end position="745"/>
    </location>
</feature>
<dbReference type="InterPro" id="IPR013783">
    <property type="entry name" value="Ig-like_fold"/>
</dbReference>
<feature type="domain" description="Fibronectin type III-like" evidence="4">
    <location>
        <begin position="656"/>
        <end position="723"/>
    </location>
</feature>
<dbReference type="Gene3D" id="2.60.40.10">
    <property type="entry name" value="Immunoglobulins"/>
    <property type="match status" value="1"/>
</dbReference>
<dbReference type="InterPro" id="IPR050288">
    <property type="entry name" value="Cellulose_deg_GH3"/>
</dbReference>
<accession>A0ABV0B8Q1</accession>
<keyword evidence="6" id="KW-1185">Reference proteome</keyword>
<dbReference type="SMART" id="SM01217">
    <property type="entry name" value="Fn3_like"/>
    <property type="match status" value="1"/>
</dbReference>
<feature type="signal peptide" evidence="3">
    <location>
        <begin position="1"/>
        <end position="27"/>
    </location>
</feature>
<dbReference type="InterPro" id="IPR001764">
    <property type="entry name" value="Glyco_hydro_3_N"/>
</dbReference>
<comment type="similarity">
    <text evidence="1">Belongs to the glycosyl hydrolase 3 family.</text>
</comment>
<evidence type="ECO:0000259" key="4">
    <source>
        <dbReference type="SMART" id="SM01217"/>
    </source>
</evidence>
<name>A0ABV0B8Q1_9SPHN</name>
<dbReference type="Pfam" id="PF01915">
    <property type="entry name" value="Glyco_hydro_3_C"/>
    <property type="match status" value="1"/>
</dbReference>
<gene>
    <name evidence="5" type="ORF">TPR58_04615</name>
</gene>
<dbReference type="InterPro" id="IPR002772">
    <property type="entry name" value="Glyco_hydro_3_C"/>
</dbReference>
<dbReference type="InterPro" id="IPR026891">
    <property type="entry name" value="Fn3-like"/>
</dbReference>
<proteinExistence type="inferred from homology"/>
<dbReference type="SUPFAM" id="SSF51445">
    <property type="entry name" value="(Trans)glycosidases"/>
    <property type="match status" value="1"/>
</dbReference>
<keyword evidence="3" id="KW-0732">Signal</keyword>